<keyword evidence="9" id="KW-1185">Reference proteome</keyword>
<dbReference type="PANTHER" id="PTHR30532">
    <property type="entry name" value="IRON III DICITRATE-BINDING PERIPLASMIC PROTEIN"/>
    <property type="match status" value="1"/>
</dbReference>
<comment type="similarity">
    <text evidence="2">Belongs to the bacterial solute-binding protein 8 family.</text>
</comment>
<keyword evidence="4 6" id="KW-0732">Signal</keyword>
<dbReference type="EMBL" id="JAUTXY010000024">
    <property type="protein sequence ID" value="MEE2061923.1"/>
    <property type="molecule type" value="Genomic_DNA"/>
</dbReference>
<proteinExistence type="inferred from homology"/>
<dbReference type="RefSeq" id="WP_330137057.1">
    <property type="nucleotide sequence ID" value="NZ_JAUTXY010000024.1"/>
</dbReference>
<protein>
    <submittedName>
        <fullName evidence="8">ABC transporter substrate-binding protein</fullName>
    </submittedName>
</protein>
<dbReference type="Proteomes" id="UP001336020">
    <property type="component" value="Unassembled WGS sequence"/>
</dbReference>
<dbReference type="InterPro" id="IPR051313">
    <property type="entry name" value="Bact_iron-sidero_bind"/>
</dbReference>
<dbReference type="InterPro" id="IPR002491">
    <property type="entry name" value="ABC_transptr_periplasmic_BD"/>
</dbReference>
<dbReference type="PROSITE" id="PS50983">
    <property type="entry name" value="FE_B12_PBP"/>
    <property type="match status" value="1"/>
</dbReference>
<accession>A0ABU7LK26</accession>
<reference evidence="8 9" key="1">
    <citation type="submission" date="2023-07" db="EMBL/GenBank/DDBJ databases">
        <authorList>
            <person name="Girao M."/>
            <person name="Carvalho M.F."/>
        </authorList>
    </citation>
    <scope>NUCLEOTIDE SEQUENCE [LARGE SCALE GENOMIC DNA]</scope>
    <source>
        <strain evidence="8 9">YIM65754</strain>
    </source>
</reference>
<evidence type="ECO:0000256" key="1">
    <source>
        <dbReference type="ARBA" id="ARBA00004196"/>
    </source>
</evidence>
<evidence type="ECO:0000256" key="6">
    <source>
        <dbReference type="SAM" id="SignalP"/>
    </source>
</evidence>
<keyword evidence="3" id="KW-0813">Transport</keyword>
<evidence type="ECO:0000256" key="4">
    <source>
        <dbReference type="ARBA" id="ARBA00022729"/>
    </source>
</evidence>
<evidence type="ECO:0000256" key="3">
    <source>
        <dbReference type="ARBA" id="ARBA00022448"/>
    </source>
</evidence>
<comment type="subcellular location">
    <subcellularLocation>
        <location evidence="1">Cell envelope</location>
    </subcellularLocation>
</comment>
<name>A0ABU7LK26_9NOCA</name>
<dbReference type="Pfam" id="PF01497">
    <property type="entry name" value="Peripla_BP_2"/>
    <property type="match status" value="1"/>
</dbReference>
<dbReference type="Gene3D" id="3.40.50.1980">
    <property type="entry name" value="Nitrogenase molybdenum iron protein domain"/>
    <property type="match status" value="2"/>
</dbReference>
<evidence type="ECO:0000259" key="7">
    <source>
        <dbReference type="PROSITE" id="PS50983"/>
    </source>
</evidence>
<evidence type="ECO:0000256" key="2">
    <source>
        <dbReference type="ARBA" id="ARBA00008814"/>
    </source>
</evidence>
<feature type="chain" id="PRO_5045767382" evidence="6">
    <location>
        <begin position="25"/>
        <end position="334"/>
    </location>
</feature>
<dbReference type="PANTHER" id="PTHR30532:SF24">
    <property type="entry name" value="FERRIC ENTEROBACTIN-BINDING PERIPLASMIC PROTEIN FEPB"/>
    <property type="match status" value="1"/>
</dbReference>
<comment type="caution">
    <text evidence="8">The sequence shown here is derived from an EMBL/GenBank/DDBJ whole genome shotgun (WGS) entry which is preliminary data.</text>
</comment>
<feature type="region of interest" description="Disordered" evidence="5">
    <location>
        <begin position="26"/>
        <end position="46"/>
    </location>
</feature>
<gene>
    <name evidence="8" type="ORF">Q7514_30790</name>
</gene>
<organism evidence="8 9">
    <name type="scientific">Rhodococcus artemisiae</name>
    <dbReference type="NCBI Taxonomy" id="714159"/>
    <lineage>
        <taxon>Bacteria</taxon>
        <taxon>Bacillati</taxon>
        <taxon>Actinomycetota</taxon>
        <taxon>Actinomycetes</taxon>
        <taxon>Mycobacteriales</taxon>
        <taxon>Nocardiaceae</taxon>
        <taxon>Rhodococcus</taxon>
    </lineage>
</organism>
<feature type="domain" description="Fe/B12 periplasmic-binding" evidence="7">
    <location>
        <begin position="62"/>
        <end position="334"/>
    </location>
</feature>
<feature type="signal peptide" evidence="6">
    <location>
        <begin position="1"/>
        <end position="24"/>
    </location>
</feature>
<feature type="compositionally biased region" description="Polar residues" evidence="5">
    <location>
        <begin position="28"/>
        <end position="41"/>
    </location>
</feature>
<dbReference type="SUPFAM" id="SSF53807">
    <property type="entry name" value="Helical backbone' metal receptor"/>
    <property type="match status" value="1"/>
</dbReference>
<evidence type="ECO:0000256" key="5">
    <source>
        <dbReference type="SAM" id="MobiDB-lite"/>
    </source>
</evidence>
<sequence>MSIRRRIIPLCAAVLTAFALTACGQDSGADTGTDTTEQSSAEETRAVATPMGEVTIPADPQRVVVLNYALAGYLYHLDVPIVGVTPEDADVAGTFSEFWADDADAAGTEFLPWSVDGFDIEAIAAMDPDLIIAGGVGFPYLQASEAYDNLTTVAPTVLVDRQFQTWQEQFGFLANDVFDQSEVLTQLTQEYEDRRAEVIESITPPPNPVSYVTITADGTPYVLIEDMGLPADLVDFGFEPAPVFADSGAEPYTEGGDMFEVSLETIGQVVTTPTVFVTGFNGPGPSVEELRENPIYAALPAFAAGHAYDMPYWAIRADYDEAMAFLDHLEEQFA</sequence>
<evidence type="ECO:0000313" key="9">
    <source>
        <dbReference type="Proteomes" id="UP001336020"/>
    </source>
</evidence>
<dbReference type="PROSITE" id="PS51257">
    <property type="entry name" value="PROKAR_LIPOPROTEIN"/>
    <property type="match status" value="1"/>
</dbReference>
<evidence type="ECO:0000313" key="8">
    <source>
        <dbReference type="EMBL" id="MEE2061923.1"/>
    </source>
</evidence>